<accession>A0A0A2C1W3</accession>
<dbReference type="Proteomes" id="UP000030392">
    <property type="component" value="Unassembled WGS sequence"/>
</dbReference>
<organism evidence="1 2">
    <name type="scientific">Prochlorococcus marinus str. PAC1</name>
    <dbReference type="NCBI Taxonomy" id="59924"/>
    <lineage>
        <taxon>Bacteria</taxon>
        <taxon>Bacillati</taxon>
        <taxon>Cyanobacteriota</taxon>
        <taxon>Cyanophyceae</taxon>
        <taxon>Synechococcales</taxon>
        <taxon>Prochlorococcaceae</taxon>
        <taxon>Prochlorococcus</taxon>
    </lineage>
</organism>
<proteinExistence type="predicted"/>
<gene>
    <name evidence="1" type="ORF">EV03_1303</name>
</gene>
<sequence length="136" mass="15689">MIFPPPQVVFGLLHNLRNRVNKIMKRIDVVKDSTTLDLLGCDAVKAKEHIQSQFTEGMSWENYGDWDVDHIKPCAAFDLIDPEEQKKAFNYKNLQPLWSTPTSALKHSIVIPYEKTNISKGSLFEGERHDYNRQSN</sequence>
<evidence type="ECO:0000313" key="1">
    <source>
        <dbReference type="EMBL" id="KGG20341.1"/>
    </source>
</evidence>
<reference evidence="2" key="1">
    <citation type="journal article" date="2014" name="Sci. Data">
        <title>Genomes of diverse isolates of the marine cyanobacterium Prochlorococcus.</title>
        <authorList>
            <person name="Biller S."/>
            <person name="Berube P."/>
            <person name="Thompson J."/>
            <person name="Kelly L."/>
            <person name="Roggensack S."/>
            <person name="Awad L."/>
            <person name="Roache-Johnson K."/>
            <person name="Ding H."/>
            <person name="Giovannoni S.J."/>
            <person name="Moore L.R."/>
            <person name="Chisholm S.W."/>
        </authorList>
    </citation>
    <scope>NUCLEOTIDE SEQUENCE [LARGE SCALE GENOMIC DNA]</scope>
    <source>
        <strain evidence="2">PAC1</strain>
    </source>
</reference>
<name>A0A0A2C1W3_PROMR</name>
<dbReference type="RefSeq" id="WP_036906296.1">
    <property type="nucleotide sequence ID" value="NZ_JNAX01000012.1"/>
</dbReference>
<dbReference type="EMBL" id="JNAX01000012">
    <property type="protein sequence ID" value="KGG20341.1"/>
    <property type="molecule type" value="Genomic_DNA"/>
</dbReference>
<evidence type="ECO:0000313" key="2">
    <source>
        <dbReference type="Proteomes" id="UP000030392"/>
    </source>
</evidence>
<comment type="caution">
    <text evidence="1">The sequence shown here is derived from an EMBL/GenBank/DDBJ whole genome shotgun (WGS) entry which is preliminary data.</text>
</comment>
<dbReference type="AlphaFoldDB" id="A0A0A2C1W3"/>
<protein>
    <submittedName>
        <fullName evidence="1">Uncharacterized protein</fullName>
    </submittedName>
</protein>